<evidence type="ECO:0000256" key="2">
    <source>
        <dbReference type="ARBA" id="ARBA00004141"/>
    </source>
</evidence>
<evidence type="ECO:0000313" key="21">
    <source>
        <dbReference type="Proteomes" id="UP001159363"/>
    </source>
</evidence>
<keyword evidence="12 17" id="KW-1133">Transmembrane helix</keyword>
<evidence type="ECO:0000256" key="17">
    <source>
        <dbReference type="SAM" id="Phobius"/>
    </source>
</evidence>
<dbReference type="Pfam" id="PF08409">
    <property type="entry name" value="TMTC_DUF1736"/>
    <property type="match status" value="1"/>
</dbReference>
<dbReference type="PANTHER" id="PTHR44227:SF3">
    <property type="entry name" value="PROTEIN O-MANNOSYL-TRANSFERASE TMTC4"/>
    <property type="match status" value="1"/>
</dbReference>
<reference evidence="20 21" key="1">
    <citation type="submission" date="2023-02" db="EMBL/GenBank/DDBJ databases">
        <title>LHISI_Scaffold_Assembly.</title>
        <authorList>
            <person name="Stuart O.P."/>
            <person name="Cleave R."/>
            <person name="Magrath M.J.L."/>
            <person name="Mikheyev A.S."/>
        </authorList>
    </citation>
    <scope>NUCLEOTIDE SEQUENCE [LARGE SCALE GENOMIC DNA]</scope>
    <source>
        <strain evidence="20">Daus_M_001</strain>
        <tissue evidence="20">Leg muscle</tissue>
    </source>
</reference>
<keyword evidence="13 17" id="KW-0472">Membrane</keyword>
<evidence type="ECO:0000256" key="10">
    <source>
        <dbReference type="ARBA" id="ARBA00022803"/>
    </source>
</evidence>
<keyword evidence="21" id="KW-1185">Reference proteome</keyword>
<feature type="domain" description="DUF1736" evidence="19">
    <location>
        <begin position="25"/>
        <end position="96"/>
    </location>
</feature>
<dbReference type="PROSITE" id="PS50005">
    <property type="entry name" value="TPR"/>
    <property type="match status" value="3"/>
</dbReference>
<protein>
    <recommendedName>
        <fullName evidence="6">dolichyl-phosphate-mannose--protein mannosyltransferase</fullName>
        <ecNumber evidence="6">2.4.1.109</ecNumber>
    </recommendedName>
</protein>
<accession>A0ABQ9GEY8</accession>
<evidence type="ECO:0000256" key="18">
    <source>
        <dbReference type="SAM" id="SignalP"/>
    </source>
</evidence>
<gene>
    <name evidence="20" type="ORF">PR048_027267</name>
</gene>
<keyword evidence="8 17" id="KW-0812">Transmembrane</keyword>
<dbReference type="EMBL" id="JARBHB010000012">
    <property type="protein sequence ID" value="KAJ8870965.1"/>
    <property type="molecule type" value="Genomic_DNA"/>
</dbReference>
<feature type="transmembrane region" description="Helical" evidence="17">
    <location>
        <begin position="116"/>
        <end position="138"/>
    </location>
</feature>
<feature type="repeat" description="TPR" evidence="16">
    <location>
        <begin position="570"/>
        <end position="603"/>
    </location>
</feature>
<keyword evidence="7" id="KW-0808">Transferase</keyword>
<evidence type="ECO:0000256" key="6">
    <source>
        <dbReference type="ARBA" id="ARBA00012839"/>
    </source>
</evidence>
<comment type="catalytic activity">
    <reaction evidence="15">
        <text>a di-trans,poly-cis-dolichyl beta-D-mannosyl phosphate + L-seryl-[protein] = 3-O-(alpha-D-mannosyl)-L-seryl-[protein] + a di-trans,poly-cis-dolichyl phosphate + H(+)</text>
        <dbReference type="Rhea" id="RHEA:17377"/>
        <dbReference type="Rhea" id="RHEA-COMP:9863"/>
        <dbReference type="Rhea" id="RHEA-COMP:13546"/>
        <dbReference type="Rhea" id="RHEA-COMP:19498"/>
        <dbReference type="Rhea" id="RHEA-COMP:19501"/>
        <dbReference type="ChEBI" id="CHEBI:15378"/>
        <dbReference type="ChEBI" id="CHEBI:29999"/>
        <dbReference type="ChEBI" id="CHEBI:57683"/>
        <dbReference type="ChEBI" id="CHEBI:58211"/>
        <dbReference type="ChEBI" id="CHEBI:137321"/>
        <dbReference type="EC" id="2.4.1.109"/>
    </reaction>
</comment>
<feature type="transmembrane region" description="Helical" evidence="17">
    <location>
        <begin position="144"/>
        <end position="164"/>
    </location>
</feature>
<evidence type="ECO:0000256" key="9">
    <source>
        <dbReference type="ARBA" id="ARBA00022737"/>
    </source>
</evidence>
<proteinExistence type="inferred from homology"/>
<keyword evidence="18" id="KW-0732">Signal</keyword>
<evidence type="ECO:0000256" key="7">
    <source>
        <dbReference type="ARBA" id="ARBA00022679"/>
    </source>
</evidence>
<evidence type="ECO:0000256" key="11">
    <source>
        <dbReference type="ARBA" id="ARBA00022824"/>
    </source>
</evidence>
<evidence type="ECO:0000256" key="4">
    <source>
        <dbReference type="ARBA" id="ARBA00004922"/>
    </source>
</evidence>
<dbReference type="Pfam" id="PF13176">
    <property type="entry name" value="TPR_7"/>
    <property type="match status" value="1"/>
</dbReference>
<comment type="function">
    <text evidence="1">Transfers mannosyl residues to the hydroxyl group of serine or threonine residues.</text>
</comment>
<evidence type="ECO:0000256" key="12">
    <source>
        <dbReference type="ARBA" id="ARBA00022989"/>
    </source>
</evidence>
<evidence type="ECO:0000256" key="15">
    <source>
        <dbReference type="ARBA" id="ARBA00045102"/>
    </source>
</evidence>
<keyword evidence="9" id="KW-0677">Repeat</keyword>
<dbReference type="Pfam" id="PF13432">
    <property type="entry name" value="TPR_16"/>
    <property type="match status" value="1"/>
</dbReference>
<dbReference type="EC" id="2.4.1.109" evidence="6"/>
<evidence type="ECO:0000256" key="8">
    <source>
        <dbReference type="ARBA" id="ARBA00022692"/>
    </source>
</evidence>
<evidence type="ECO:0000256" key="1">
    <source>
        <dbReference type="ARBA" id="ARBA00003582"/>
    </source>
</evidence>
<comment type="subcellular location">
    <subcellularLocation>
        <location evidence="3">Endoplasmic reticulum</location>
    </subcellularLocation>
    <subcellularLocation>
        <location evidence="2">Membrane</location>
        <topology evidence="2">Multi-pass membrane protein</topology>
    </subcellularLocation>
</comment>
<feature type="signal peptide" evidence="18">
    <location>
        <begin position="1"/>
        <end position="24"/>
    </location>
</feature>
<evidence type="ECO:0000256" key="13">
    <source>
        <dbReference type="ARBA" id="ARBA00023136"/>
    </source>
</evidence>
<feature type="repeat" description="TPR" evidence="16">
    <location>
        <begin position="328"/>
        <end position="361"/>
    </location>
</feature>
<comment type="pathway">
    <text evidence="4">Protein modification; protein glycosylation.</text>
</comment>
<evidence type="ECO:0000256" key="3">
    <source>
        <dbReference type="ARBA" id="ARBA00004240"/>
    </source>
</evidence>
<dbReference type="InterPro" id="IPR052346">
    <property type="entry name" value="O-mannosyl-transferase_TMTC"/>
</dbReference>
<dbReference type="SUPFAM" id="SSF48452">
    <property type="entry name" value="TPR-like"/>
    <property type="match status" value="1"/>
</dbReference>
<evidence type="ECO:0000259" key="19">
    <source>
        <dbReference type="Pfam" id="PF08409"/>
    </source>
</evidence>
<dbReference type="Pfam" id="PF13374">
    <property type="entry name" value="TPR_10"/>
    <property type="match status" value="1"/>
</dbReference>
<feature type="repeat" description="TPR" evidence="16">
    <location>
        <begin position="468"/>
        <end position="501"/>
    </location>
</feature>
<evidence type="ECO:0000256" key="14">
    <source>
        <dbReference type="ARBA" id="ARBA00045085"/>
    </source>
</evidence>
<dbReference type="InterPro" id="IPR013618">
    <property type="entry name" value="TMTC_DUF1736"/>
</dbReference>
<keyword evidence="10 16" id="KW-0802">TPR repeat</keyword>
<dbReference type="SUPFAM" id="SSF48439">
    <property type="entry name" value="Protein prenylyltransferase"/>
    <property type="match status" value="1"/>
</dbReference>
<dbReference type="SMART" id="SM00028">
    <property type="entry name" value="TPR"/>
    <property type="match status" value="6"/>
</dbReference>
<comment type="caution">
    <text evidence="20">The sequence shown here is derived from an EMBL/GenBank/DDBJ whole genome shotgun (WGS) entry which is preliminary data.</text>
</comment>
<feature type="transmembrane region" description="Helical" evidence="17">
    <location>
        <begin position="86"/>
        <end position="104"/>
    </location>
</feature>
<evidence type="ECO:0000256" key="16">
    <source>
        <dbReference type="PROSITE-ProRule" id="PRU00339"/>
    </source>
</evidence>
<comment type="similarity">
    <text evidence="5">Belongs to the TMTC family.</text>
</comment>
<dbReference type="InterPro" id="IPR019734">
    <property type="entry name" value="TPR_rpt"/>
</dbReference>
<comment type="catalytic activity">
    <reaction evidence="14">
        <text>a di-trans,poly-cis-dolichyl beta-D-mannosyl phosphate + L-threonyl-[protein] = 3-O-(alpha-D-mannosyl)-L-threonyl-[protein] + a di-trans,poly-cis-dolichyl phosphate + H(+)</text>
        <dbReference type="Rhea" id="RHEA:53396"/>
        <dbReference type="Rhea" id="RHEA-COMP:11060"/>
        <dbReference type="Rhea" id="RHEA-COMP:13547"/>
        <dbReference type="Rhea" id="RHEA-COMP:19498"/>
        <dbReference type="Rhea" id="RHEA-COMP:19501"/>
        <dbReference type="ChEBI" id="CHEBI:15378"/>
        <dbReference type="ChEBI" id="CHEBI:30013"/>
        <dbReference type="ChEBI" id="CHEBI:57683"/>
        <dbReference type="ChEBI" id="CHEBI:58211"/>
        <dbReference type="ChEBI" id="CHEBI:137323"/>
        <dbReference type="EC" id="2.4.1.109"/>
    </reaction>
</comment>
<name>A0ABQ9GEY8_9NEOP</name>
<sequence>MLWRHMALVLAGTLMLLLRWRVMGSAPPTFQKVDNPASFADSFSIRVLTYNYVYALNAWLLVCPEWLCFDWSMGCVPLLSARDTRLVGVAALWLVLAMLLWRILSLPPGNYQRSLTMATALMLVPFLPATNLFFRVGFVIAERVLYLPSAGFCMLVVLGCSRVLTELPRARHVSLPRHTCRGGGLGELNQQYSGLIGLLRVTHPVFSYPRTLRQSQPEVVGVCYLLLLLVFGVRASWRSAEWCSETTLFTSALGVCPLNAKVHYNVAKNAADAGNKSYAVQEYKIALRLYPEYDQAMNNLANILRDEQRLSEAELLLRRAVELRQDFAAAWMNLGIVLSNMRRYREAEESYITALQHRRNYPDCLYNLGNLVNIYIITRMCTSMYCNCQAKATPISFCGTRSVVDTESQYLEQQRYEDALLAWRNATALKPTHTVAWNNMVIMLDNIGHGEQAELVAQQALAVLPSEPSLHFNLANVLGKSGRFAEAEKHFLEAITFDHNNPMYHTNLGKHVTSFVGCRKVSEAVPRVRGSVVAEVCGVWGVPQIQRLAILIDWSWPLNCRVKSLGGSGLGVGVHAGVLYHRWKKYPQAERQYRRALELSPQLQSALENMALLQRTLARARTNPARG</sequence>
<dbReference type="PANTHER" id="PTHR44227">
    <property type="match status" value="1"/>
</dbReference>
<evidence type="ECO:0000256" key="5">
    <source>
        <dbReference type="ARBA" id="ARBA00007882"/>
    </source>
</evidence>
<dbReference type="Proteomes" id="UP001159363">
    <property type="component" value="Chromosome 11"/>
</dbReference>
<evidence type="ECO:0000313" key="20">
    <source>
        <dbReference type="EMBL" id="KAJ8870965.1"/>
    </source>
</evidence>
<feature type="chain" id="PRO_5046538466" description="dolichyl-phosphate-mannose--protein mannosyltransferase" evidence="18">
    <location>
        <begin position="25"/>
        <end position="627"/>
    </location>
</feature>
<dbReference type="Gene3D" id="1.25.40.10">
    <property type="entry name" value="Tetratricopeptide repeat domain"/>
    <property type="match status" value="3"/>
</dbReference>
<dbReference type="InterPro" id="IPR011990">
    <property type="entry name" value="TPR-like_helical_dom_sf"/>
</dbReference>
<organism evidence="20 21">
    <name type="scientific">Dryococelus australis</name>
    <dbReference type="NCBI Taxonomy" id="614101"/>
    <lineage>
        <taxon>Eukaryota</taxon>
        <taxon>Metazoa</taxon>
        <taxon>Ecdysozoa</taxon>
        <taxon>Arthropoda</taxon>
        <taxon>Hexapoda</taxon>
        <taxon>Insecta</taxon>
        <taxon>Pterygota</taxon>
        <taxon>Neoptera</taxon>
        <taxon>Polyneoptera</taxon>
        <taxon>Phasmatodea</taxon>
        <taxon>Verophasmatodea</taxon>
        <taxon>Anareolatae</taxon>
        <taxon>Phasmatidae</taxon>
        <taxon>Eurycanthinae</taxon>
        <taxon>Dryococelus</taxon>
    </lineage>
</organism>
<keyword evidence="11" id="KW-0256">Endoplasmic reticulum</keyword>